<evidence type="ECO:0000313" key="1">
    <source>
        <dbReference type="EMBL" id="MFD1890305.1"/>
    </source>
</evidence>
<protein>
    <recommendedName>
        <fullName evidence="3">SAV-6107-like HEPN domain-containing protein</fullName>
    </recommendedName>
</protein>
<organism evidence="1 2">
    <name type="scientific">Luteococcus peritonei</name>
    <dbReference type="NCBI Taxonomy" id="88874"/>
    <lineage>
        <taxon>Bacteria</taxon>
        <taxon>Bacillati</taxon>
        <taxon>Actinomycetota</taxon>
        <taxon>Actinomycetes</taxon>
        <taxon>Propionibacteriales</taxon>
        <taxon>Propionibacteriaceae</taxon>
        <taxon>Luteococcus</taxon>
    </lineage>
</organism>
<evidence type="ECO:0000313" key="2">
    <source>
        <dbReference type="Proteomes" id="UP001597326"/>
    </source>
</evidence>
<reference evidence="2" key="1">
    <citation type="journal article" date="2019" name="Int. J. Syst. Evol. Microbiol.">
        <title>The Global Catalogue of Microorganisms (GCM) 10K type strain sequencing project: providing services to taxonomists for standard genome sequencing and annotation.</title>
        <authorList>
            <consortium name="The Broad Institute Genomics Platform"/>
            <consortium name="The Broad Institute Genome Sequencing Center for Infectious Disease"/>
            <person name="Wu L."/>
            <person name="Ma J."/>
        </authorList>
    </citation>
    <scope>NUCLEOTIDE SEQUENCE [LARGE SCALE GENOMIC DNA]</scope>
    <source>
        <strain evidence="2">CAIM 431</strain>
    </source>
</reference>
<proteinExistence type="predicted"/>
<comment type="caution">
    <text evidence="1">The sequence shown here is derived from an EMBL/GenBank/DDBJ whole genome shotgun (WGS) entry which is preliminary data.</text>
</comment>
<sequence length="127" mass="14287">MSNIIPAPTREWRELPGLLAQLDPISPMLDRHLDGPGVYPAVVMAAVRARHLLLSWRGRTPTMRSAPRVRFSMVAHEQATPEQYVTAVESLTMLWDELQTFEAGRELARAHRQYLLGVTASIKDDAL</sequence>
<keyword evidence="2" id="KW-1185">Reference proteome</keyword>
<accession>A0ABW4RVK3</accession>
<dbReference type="Proteomes" id="UP001597326">
    <property type="component" value="Unassembled WGS sequence"/>
</dbReference>
<name>A0ABW4RVK3_9ACTN</name>
<gene>
    <name evidence="1" type="ORF">ACFSCS_08940</name>
</gene>
<evidence type="ECO:0008006" key="3">
    <source>
        <dbReference type="Google" id="ProtNLM"/>
    </source>
</evidence>
<dbReference type="RefSeq" id="WP_343873321.1">
    <property type="nucleotide sequence ID" value="NZ_BAAAIX010000015.1"/>
</dbReference>
<dbReference type="EMBL" id="JBHUFZ010000018">
    <property type="protein sequence ID" value="MFD1890305.1"/>
    <property type="molecule type" value="Genomic_DNA"/>
</dbReference>